<sequence length="491" mass="54810">MLPFFPLGSKPNPPNGGGASDPNPSQVSTLPPFPLNQAPQFNFPNAANMAMAMAMLNQNPQFAMQFGLNALAAMQFFGQGTNIQQNMGFQMQGQMQNLNMLASLQSASNMVQGLNQIATNNPILAQIASGFGVPQANQGLTQPCFSGALPQGTNMQNNVSQSTSVATTSATHDNASGKSFNTNQHSIPQTRFQNNNSRQNSGQFSGSRGRGPGAQLSQTRGREQGDRRDLAPAGKSPGPLENNKRRLPTIKYDENEIKQWREARKRNFPTASNIKKKLTAKGKKAENENDDTELRRQQMKEILAKQQELGFEAAEVPQHYFVKSNNQTYSRDRTQNRFNNKRGRHEGRGRFHDRRDFSSHPDNTKNARVMKAREPTLLKKLLSAEIKADKHRILHAFRFMVLNSFFNQWPDKQLVFPPVVKEMGMGSEITEGNEEEIKKLKGANRLIGSESESENESGEERENESVSGMRGREKDEEKEEDEKPEEGEITD</sequence>
<feature type="compositionally biased region" description="Basic and acidic residues" evidence="1">
    <location>
        <begin position="346"/>
        <end position="365"/>
    </location>
</feature>
<feature type="region of interest" description="Disordered" evidence="1">
    <location>
        <begin position="338"/>
        <end position="365"/>
    </location>
</feature>
<evidence type="ECO:0000259" key="2">
    <source>
        <dbReference type="Pfam" id="PF10453"/>
    </source>
</evidence>
<comment type="caution">
    <text evidence="3">The sequence shown here is derived from an EMBL/GenBank/DDBJ whole genome shotgun (WGS) entry which is preliminary data.</text>
</comment>
<evidence type="ECO:0000256" key="1">
    <source>
        <dbReference type="SAM" id="MobiDB-lite"/>
    </source>
</evidence>
<dbReference type="PANTHER" id="PTHR13309:SF0">
    <property type="entry name" value="FMR1-INTERACTING PROTEIN NUFIP1"/>
    <property type="match status" value="1"/>
</dbReference>
<keyword evidence="4" id="KW-1185">Reference proteome</keyword>
<feature type="compositionally biased region" description="Basic and acidic residues" evidence="1">
    <location>
        <begin position="283"/>
        <end position="293"/>
    </location>
</feature>
<dbReference type="Proteomes" id="UP000623129">
    <property type="component" value="Unassembled WGS sequence"/>
</dbReference>
<dbReference type="EMBL" id="SWLB01000013">
    <property type="protein sequence ID" value="KAF3330648.1"/>
    <property type="molecule type" value="Genomic_DNA"/>
</dbReference>
<evidence type="ECO:0000313" key="4">
    <source>
        <dbReference type="Proteomes" id="UP000623129"/>
    </source>
</evidence>
<feature type="domain" description="FMR1-interacting protein 1 conserved" evidence="2">
    <location>
        <begin position="250"/>
        <end position="288"/>
    </location>
</feature>
<dbReference type="GO" id="GO:0003723">
    <property type="term" value="F:RNA binding"/>
    <property type="evidence" value="ECO:0007669"/>
    <property type="project" value="InterPro"/>
</dbReference>
<feature type="compositionally biased region" description="Basic and acidic residues" evidence="1">
    <location>
        <begin position="220"/>
        <end position="230"/>
    </location>
</feature>
<feature type="compositionally biased region" description="Acidic residues" evidence="1">
    <location>
        <begin position="476"/>
        <end position="491"/>
    </location>
</feature>
<dbReference type="InterPro" id="IPR039136">
    <property type="entry name" value="NUFIP1-like"/>
</dbReference>
<dbReference type="OrthoDB" id="273070at2759"/>
<reference evidence="3" key="1">
    <citation type="submission" date="2020-01" db="EMBL/GenBank/DDBJ databases">
        <title>Genome sequence of Kobresia littledalei, the first chromosome-level genome in the family Cyperaceae.</title>
        <authorList>
            <person name="Qu G."/>
        </authorList>
    </citation>
    <scope>NUCLEOTIDE SEQUENCE</scope>
    <source>
        <strain evidence="3">C.B.Clarke</strain>
        <tissue evidence="3">Leaf</tissue>
    </source>
</reference>
<organism evidence="3 4">
    <name type="scientific">Carex littledalei</name>
    <dbReference type="NCBI Taxonomy" id="544730"/>
    <lineage>
        <taxon>Eukaryota</taxon>
        <taxon>Viridiplantae</taxon>
        <taxon>Streptophyta</taxon>
        <taxon>Embryophyta</taxon>
        <taxon>Tracheophyta</taxon>
        <taxon>Spermatophyta</taxon>
        <taxon>Magnoliopsida</taxon>
        <taxon>Liliopsida</taxon>
        <taxon>Poales</taxon>
        <taxon>Cyperaceae</taxon>
        <taxon>Cyperoideae</taxon>
        <taxon>Cariceae</taxon>
        <taxon>Carex</taxon>
        <taxon>Carex subgen. Euthyceras</taxon>
    </lineage>
</organism>
<feature type="region of interest" description="Disordered" evidence="1">
    <location>
        <begin position="1"/>
        <end position="35"/>
    </location>
</feature>
<dbReference type="Pfam" id="PF10453">
    <property type="entry name" value="NUFIP1"/>
    <property type="match status" value="1"/>
</dbReference>
<gene>
    <name evidence="3" type="ORF">FCM35_KLT04002</name>
</gene>
<feature type="region of interest" description="Disordered" evidence="1">
    <location>
        <begin position="266"/>
        <end position="293"/>
    </location>
</feature>
<dbReference type="PANTHER" id="PTHR13309">
    <property type="entry name" value="NUCLEAR FRAGILE X MENTAL RETARDATION PROTEIN INTERACTING PROTEIN 1"/>
    <property type="match status" value="1"/>
</dbReference>
<dbReference type="AlphaFoldDB" id="A0A833QZC1"/>
<dbReference type="InterPro" id="IPR019496">
    <property type="entry name" value="NUFIP1_cons_dom"/>
</dbReference>
<accession>A0A833QZC1</accession>
<proteinExistence type="predicted"/>
<protein>
    <submittedName>
        <fullName evidence="3">Nuclear fragile X mental retardation-interacting protein 1 (NUFIP1)</fullName>
    </submittedName>
</protein>
<feature type="region of interest" description="Disordered" evidence="1">
    <location>
        <begin position="431"/>
        <end position="491"/>
    </location>
</feature>
<feature type="compositionally biased region" description="Basic and acidic residues" evidence="1">
    <location>
        <begin position="458"/>
        <end position="475"/>
    </location>
</feature>
<feature type="compositionally biased region" description="Low complexity" evidence="1">
    <location>
        <begin position="159"/>
        <end position="171"/>
    </location>
</feature>
<feature type="region of interest" description="Disordered" evidence="1">
    <location>
        <begin position="151"/>
        <end position="252"/>
    </location>
</feature>
<name>A0A833QZC1_9POAL</name>
<dbReference type="GO" id="GO:0005634">
    <property type="term" value="C:nucleus"/>
    <property type="evidence" value="ECO:0007669"/>
    <property type="project" value="TreeGrafter"/>
</dbReference>
<dbReference type="GO" id="GO:0000492">
    <property type="term" value="P:box C/D snoRNP assembly"/>
    <property type="evidence" value="ECO:0007669"/>
    <property type="project" value="TreeGrafter"/>
</dbReference>
<evidence type="ECO:0000313" key="3">
    <source>
        <dbReference type="EMBL" id="KAF3330648.1"/>
    </source>
</evidence>
<feature type="compositionally biased region" description="Polar residues" evidence="1">
    <location>
        <begin position="172"/>
        <end position="206"/>
    </location>
</feature>